<keyword evidence="2" id="KW-1185">Reference proteome</keyword>
<dbReference type="Proteomes" id="UP000054709">
    <property type="component" value="Unassembled WGS sequence"/>
</dbReference>
<sequence length="131" mass="15413">MLEHSCRKSVEHPYSICLKRIYEPAAPEDGYRILVDRLWARGISKQQASIDEWMKEIAPSPELRKWFGHMPERFAAFSDRYIRELEEDPARGRLAATISERVFKQDVTLVYAAKDPIHNHANVLYKWLLSR</sequence>
<comment type="caution">
    <text evidence="1">The sequence shown here is derived from an EMBL/GenBank/DDBJ whole genome shotgun (WGS) entry which is preliminary data.</text>
</comment>
<proteinExistence type="predicted"/>
<dbReference type="AlphaFoldDB" id="A0A0W1B0E9"/>
<evidence type="ECO:0008006" key="3">
    <source>
        <dbReference type="Google" id="ProtNLM"/>
    </source>
</evidence>
<protein>
    <recommendedName>
        <fullName evidence="3">MarR family transcriptional regulator</fullName>
    </recommendedName>
</protein>
<evidence type="ECO:0000313" key="1">
    <source>
        <dbReference type="EMBL" id="KTD87038.1"/>
    </source>
</evidence>
<evidence type="ECO:0000313" key="2">
    <source>
        <dbReference type="Proteomes" id="UP000054709"/>
    </source>
</evidence>
<organism evidence="1 2">
    <name type="scientific">Paenibacillus etheri</name>
    <dbReference type="NCBI Taxonomy" id="1306852"/>
    <lineage>
        <taxon>Bacteria</taxon>
        <taxon>Bacillati</taxon>
        <taxon>Bacillota</taxon>
        <taxon>Bacilli</taxon>
        <taxon>Bacillales</taxon>
        <taxon>Paenibacillaceae</taxon>
        <taxon>Paenibacillus</taxon>
    </lineage>
</organism>
<reference evidence="1 2" key="1">
    <citation type="journal article" date="2015" name="Int. Biodeterior. Biodegradation">
        <title>Physiological and genetic screening methods for the isolation of methyl tert-butyl ether-degrading bacteria for bioremediation purposes.</title>
        <authorList>
            <person name="Guisado I.M."/>
            <person name="Purswani J."/>
            <person name="Gonzalez Lopez J."/>
            <person name="Pozo C."/>
        </authorList>
    </citation>
    <scope>NUCLEOTIDE SEQUENCE [LARGE SCALE GENOMIC DNA]</scope>
    <source>
        <strain evidence="1 2">SH7</strain>
    </source>
</reference>
<dbReference type="PANTHER" id="PTHR36849">
    <property type="entry name" value="CYTOPLASMIC PROTEIN-RELATED"/>
    <property type="match status" value="1"/>
</dbReference>
<dbReference type="RefSeq" id="WP_060622588.1">
    <property type="nucleotide sequence ID" value="NZ_LCZJ02000018.1"/>
</dbReference>
<dbReference type="OrthoDB" id="9790745at2"/>
<dbReference type="PANTHER" id="PTHR36849:SF1">
    <property type="entry name" value="CYTOPLASMIC PROTEIN"/>
    <property type="match status" value="1"/>
</dbReference>
<gene>
    <name evidence="1" type="ORF">UQ64_09335</name>
</gene>
<dbReference type="EMBL" id="LCZJ02000018">
    <property type="protein sequence ID" value="KTD87038.1"/>
    <property type="molecule type" value="Genomic_DNA"/>
</dbReference>
<accession>A0A0W1B0E9</accession>
<dbReference type="Pfam" id="PF22752">
    <property type="entry name" value="DUF488-N3i"/>
    <property type="match status" value="1"/>
</dbReference>
<dbReference type="InterPro" id="IPR052552">
    <property type="entry name" value="YeaO-like"/>
</dbReference>
<name>A0A0W1B0E9_9BACL</name>